<dbReference type="EMBL" id="JASJQH010007745">
    <property type="protein sequence ID" value="KAK9702200.1"/>
    <property type="molecule type" value="Genomic_DNA"/>
</dbReference>
<gene>
    <name evidence="3" type="ORF">K7432_011363</name>
</gene>
<dbReference type="Proteomes" id="UP001479436">
    <property type="component" value="Unassembled WGS sequence"/>
</dbReference>
<feature type="region of interest" description="Disordered" evidence="1">
    <location>
        <begin position="235"/>
        <end position="265"/>
    </location>
</feature>
<sequence>MARISRKTALLSSIATGIVVVASGIYWWYTTNRISKEDLLLEDQEIVSLVHEVSNVANLLVSKLRKANQSFLSHYFFVIQVQRRRSSLTKFLNPISKNKPIMTLSLKNVIVWNPLPDPKTPNYAFLEGTVPMVRSFARLYDIYLLMQVSSPEERRQIIHLFSSAGLFNPTKPGSDDAIDQSRLVFCQSPEGKEYIARNLNSFVHVDNDVKIIRNLTPFVKRFVWVRRTSQDWQQSQLKAQLQPQSQHGPPRSTINDKNPPLNPISTWYAPPKTGPTISQVAAKAVWSEVLASNLDHLEICDDLVKSTMNPNRAC</sequence>
<dbReference type="Pfam" id="PF22978">
    <property type="entry name" value="HAD_Pex22"/>
    <property type="match status" value="1"/>
</dbReference>
<organism evidence="3 4">
    <name type="scientific">Basidiobolus ranarum</name>
    <dbReference type="NCBI Taxonomy" id="34480"/>
    <lineage>
        <taxon>Eukaryota</taxon>
        <taxon>Fungi</taxon>
        <taxon>Fungi incertae sedis</taxon>
        <taxon>Zoopagomycota</taxon>
        <taxon>Entomophthoromycotina</taxon>
        <taxon>Basidiobolomycetes</taxon>
        <taxon>Basidiobolales</taxon>
        <taxon>Basidiobolaceae</taxon>
        <taxon>Basidiobolus</taxon>
    </lineage>
</organism>
<keyword evidence="2" id="KW-0812">Transmembrane</keyword>
<keyword evidence="2" id="KW-0472">Membrane</keyword>
<comment type="caution">
    <text evidence="3">The sequence shown here is derived from an EMBL/GenBank/DDBJ whole genome shotgun (WGS) entry which is preliminary data.</text>
</comment>
<feature type="transmembrane region" description="Helical" evidence="2">
    <location>
        <begin position="9"/>
        <end position="29"/>
    </location>
</feature>
<dbReference type="InterPro" id="IPR037485">
    <property type="entry name" value="PEX22"/>
</dbReference>
<protein>
    <submittedName>
        <fullName evidence="3">Uncharacterized protein</fullName>
    </submittedName>
</protein>
<proteinExistence type="predicted"/>
<name>A0ABR2VTZ1_9FUNG</name>
<evidence type="ECO:0000313" key="4">
    <source>
        <dbReference type="Proteomes" id="UP001479436"/>
    </source>
</evidence>
<keyword evidence="2" id="KW-1133">Transmembrane helix</keyword>
<feature type="compositionally biased region" description="Low complexity" evidence="1">
    <location>
        <begin position="235"/>
        <end position="246"/>
    </location>
</feature>
<reference evidence="3 4" key="1">
    <citation type="submission" date="2023-04" db="EMBL/GenBank/DDBJ databases">
        <title>Genome of Basidiobolus ranarum AG-B5.</title>
        <authorList>
            <person name="Stajich J.E."/>
            <person name="Carter-House D."/>
            <person name="Gryganskyi A."/>
        </authorList>
    </citation>
    <scope>NUCLEOTIDE SEQUENCE [LARGE SCALE GENOMIC DNA]</scope>
    <source>
        <strain evidence="3 4">AG-B5</strain>
    </source>
</reference>
<evidence type="ECO:0000256" key="2">
    <source>
        <dbReference type="SAM" id="Phobius"/>
    </source>
</evidence>
<evidence type="ECO:0000313" key="3">
    <source>
        <dbReference type="EMBL" id="KAK9702200.1"/>
    </source>
</evidence>
<dbReference type="PANTHER" id="PTHR34126:SF1">
    <property type="entry name" value="PEROXISOME BIOGENESIS PROTEIN 22"/>
    <property type="match status" value="1"/>
</dbReference>
<accession>A0ABR2VTZ1</accession>
<evidence type="ECO:0000256" key="1">
    <source>
        <dbReference type="SAM" id="MobiDB-lite"/>
    </source>
</evidence>
<dbReference type="PANTHER" id="PTHR34126">
    <property type="entry name" value="PEROXISOME BIOGENESIS PROTEIN 22"/>
    <property type="match status" value="1"/>
</dbReference>
<keyword evidence="4" id="KW-1185">Reference proteome</keyword>